<dbReference type="PROSITE" id="PS50189">
    <property type="entry name" value="NTR"/>
    <property type="match status" value="1"/>
</dbReference>
<dbReference type="InterPro" id="IPR008993">
    <property type="entry name" value="TIMP-like_OB-fold"/>
</dbReference>
<dbReference type="PANTHER" id="PTHR24251:SF24">
    <property type="entry name" value="PROCOLLAGEN C-ENDOPEPTIDASE ENHANCER 1"/>
    <property type="match status" value="1"/>
</dbReference>
<dbReference type="InterPro" id="IPR001134">
    <property type="entry name" value="Netrin_domain"/>
</dbReference>
<dbReference type="Pfam" id="PF00431">
    <property type="entry name" value="CUB"/>
    <property type="match status" value="1"/>
</dbReference>
<dbReference type="GO" id="GO:0005518">
    <property type="term" value="F:collagen binding"/>
    <property type="evidence" value="ECO:0007669"/>
    <property type="project" value="TreeGrafter"/>
</dbReference>
<dbReference type="Proteomes" id="UP000694388">
    <property type="component" value="Unplaced"/>
</dbReference>
<proteinExistence type="predicted"/>
<name>A0A8C4QGU6_EPTBU</name>
<evidence type="ECO:0000256" key="5">
    <source>
        <dbReference type="PROSITE-ProRule" id="PRU00059"/>
    </source>
</evidence>
<evidence type="ECO:0000259" key="6">
    <source>
        <dbReference type="PROSITE" id="PS01180"/>
    </source>
</evidence>
<evidence type="ECO:0000313" key="8">
    <source>
        <dbReference type="Ensembl" id="ENSEBUP00000014784.1"/>
    </source>
</evidence>
<dbReference type="PROSITE" id="PS01180">
    <property type="entry name" value="CUB"/>
    <property type="match status" value="1"/>
</dbReference>
<feature type="domain" description="NTR" evidence="7">
    <location>
        <begin position="88"/>
        <end position="207"/>
    </location>
</feature>
<organism evidence="8 9">
    <name type="scientific">Eptatretus burgeri</name>
    <name type="common">Inshore hagfish</name>
    <dbReference type="NCBI Taxonomy" id="7764"/>
    <lineage>
        <taxon>Eukaryota</taxon>
        <taxon>Metazoa</taxon>
        <taxon>Chordata</taxon>
        <taxon>Craniata</taxon>
        <taxon>Vertebrata</taxon>
        <taxon>Cyclostomata</taxon>
        <taxon>Myxini</taxon>
        <taxon>Myxiniformes</taxon>
        <taxon>Myxinidae</taxon>
        <taxon>Eptatretinae</taxon>
        <taxon>Eptatretus</taxon>
    </lineage>
</organism>
<keyword evidence="9" id="KW-1185">Reference proteome</keyword>
<dbReference type="SUPFAM" id="SSF50242">
    <property type="entry name" value="TIMP-like"/>
    <property type="match status" value="1"/>
</dbReference>
<evidence type="ECO:0000256" key="4">
    <source>
        <dbReference type="ARBA" id="ARBA00023157"/>
    </source>
</evidence>
<dbReference type="SMART" id="SM00643">
    <property type="entry name" value="C345C"/>
    <property type="match status" value="1"/>
</dbReference>
<dbReference type="CDD" id="cd00041">
    <property type="entry name" value="CUB"/>
    <property type="match status" value="1"/>
</dbReference>
<keyword evidence="3" id="KW-0677">Repeat</keyword>
<sequence>MAIFDGKSDSAQRISKLCGSEFPRAIRSTGNQLFVQFVSDLTVTADGFLAKYSIQDQGSTVESVTDKTTMAPAVTTTSPTTSPMIDPCDKACKRTGTMQTNFCTKEFVIVGKVLVIQQRDGTKLLRVAVIRSFKTGKLKTTQRRRGEVAKVMLPCPQCPKLKKGNVYIFMGTVNPSGVGVILPDSFVVNFKSNLLNILHNIAQRNRC</sequence>
<dbReference type="Gene3D" id="2.60.120.290">
    <property type="entry name" value="Spermadhesin, CUB domain"/>
    <property type="match status" value="1"/>
</dbReference>
<dbReference type="Gene3D" id="2.40.50.120">
    <property type="match status" value="1"/>
</dbReference>
<dbReference type="GO" id="GO:0005615">
    <property type="term" value="C:extracellular space"/>
    <property type="evidence" value="ECO:0007669"/>
    <property type="project" value="TreeGrafter"/>
</dbReference>
<dbReference type="InterPro" id="IPR035914">
    <property type="entry name" value="Sperma_CUB_dom_sf"/>
</dbReference>
<dbReference type="InterPro" id="IPR018933">
    <property type="entry name" value="Netrin_module_non-TIMP"/>
</dbReference>
<comment type="caution">
    <text evidence="5">Lacks conserved residue(s) required for the propagation of feature annotation.</text>
</comment>
<dbReference type="InterPro" id="IPR000859">
    <property type="entry name" value="CUB_dom"/>
</dbReference>
<evidence type="ECO:0000313" key="9">
    <source>
        <dbReference type="Proteomes" id="UP000694388"/>
    </source>
</evidence>
<protein>
    <submittedName>
        <fullName evidence="8">Uncharacterized protein</fullName>
    </submittedName>
</protein>
<reference evidence="8" key="1">
    <citation type="submission" date="2025-08" db="UniProtKB">
        <authorList>
            <consortium name="Ensembl"/>
        </authorList>
    </citation>
    <scope>IDENTIFICATION</scope>
</reference>
<feature type="domain" description="CUB" evidence="6">
    <location>
        <begin position="1"/>
        <end position="55"/>
    </location>
</feature>
<comment type="subcellular location">
    <subcellularLocation>
        <location evidence="1">Secreted</location>
    </subcellularLocation>
</comment>
<accession>A0A8C4QGU6</accession>
<dbReference type="Pfam" id="PF01759">
    <property type="entry name" value="NTR"/>
    <property type="match status" value="1"/>
</dbReference>
<dbReference type="PANTHER" id="PTHR24251">
    <property type="entry name" value="OVOCHYMASE-RELATED"/>
    <property type="match status" value="1"/>
</dbReference>
<dbReference type="SUPFAM" id="SSF49854">
    <property type="entry name" value="Spermadhesin, CUB domain"/>
    <property type="match status" value="1"/>
</dbReference>
<dbReference type="GO" id="GO:0006508">
    <property type="term" value="P:proteolysis"/>
    <property type="evidence" value="ECO:0007669"/>
    <property type="project" value="TreeGrafter"/>
</dbReference>
<dbReference type="GO" id="GO:0016504">
    <property type="term" value="F:peptidase activator activity"/>
    <property type="evidence" value="ECO:0007669"/>
    <property type="project" value="TreeGrafter"/>
</dbReference>
<keyword evidence="2" id="KW-0964">Secreted</keyword>
<evidence type="ECO:0000256" key="1">
    <source>
        <dbReference type="ARBA" id="ARBA00004613"/>
    </source>
</evidence>
<evidence type="ECO:0000256" key="3">
    <source>
        <dbReference type="ARBA" id="ARBA00022737"/>
    </source>
</evidence>
<dbReference type="AlphaFoldDB" id="A0A8C4QGU6"/>
<evidence type="ECO:0000259" key="7">
    <source>
        <dbReference type="PROSITE" id="PS50189"/>
    </source>
</evidence>
<reference evidence="8" key="2">
    <citation type="submission" date="2025-09" db="UniProtKB">
        <authorList>
            <consortium name="Ensembl"/>
        </authorList>
    </citation>
    <scope>IDENTIFICATION</scope>
</reference>
<evidence type="ECO:0000256" key="2">
    <source>
        <dbReference type="ARBA" id="ARBA00022525"/>
    </source>
</evidence>
<keyword evidence="4" id="KW-1015">Disulfide bond</keyword>
<dbReference type="Ensembl" id="ENSEBUT00000015355.1">
    <property type="protein sequence ID" value="ENSEBUP00000014784.1"/>
    <property type="gene ID" value="ENSEBUG00000009313.1"/>
</dbReference>